<dbReference type="CDD" id="cd01301">
    <property type="entry name" value="rDP_like"/>
    <property type="match status" value="1"/>
</dbReference>
<dbReference type="EMBL" id="JAJNEC010000007">
    <property type="protein sequence ID" value="MCD2425349.1"/>
    <property type="molecule type" value="Genomic_DNA"/>
</dbReference>
<dbReference type="Proteomes" id="UP001199816">
    <property type="component" value="Unassembled WGS sequence"/>
</dbReference>
<dbReference type="InterPro" id="IPR008257">
    <property type="entry name" value="Pept_M19"/>
</dbReference>
<sequence length="396" mass="43961">MNRSGLKTIGLLWLLLGSLSAMAQREARIHDKAILVDGHNDVTSASIVQGRDITEPQPDRHTDLIRWKKGGLDVQFFSIFTGPVAHNPKGVYADANDQIDSLEALIRRHPQQMMLAQSYRDIQKGIKQKKLVGLIGVEGGHMIEHDLGKLEALQKRGMRYLTLTWNNSHSWATSAMDETLHADTLTHKGLTDFGRSVVKKLNELGVLVDLSHTGEQTFYDAIATSTRPVILSHSSVYALCPVFRNVKDEQIKAVAKNGGVICINFYSGFISKKFDDRLTALNTAAEQRFTDSVFKSTGDAQQARKQWQAYQKQEMEKVRPSLSDVVDHIDYIVKMVGDDYVGIGADFDGIGSVPVGLEDVSAYPHITAELVKRGYTKKSIRKILGGNVLRVVKASF</sequence>
<evidence type="ECO:0000256" key="1">
    <source>
        <dbReference type="SAM" id="SignalP"/>
    </source>
</evidence>
<dbReference type="PROSITE" id="PS51365">
    <property type="entry name" value="RENAL_DIPEPTIDASE_2"/>
    <property type="match status" value="1"/>
</dbReference>
<dbReference type="PANTHER" id="PTHR10443:SF12">
    <property type="entry name" value="DIPEPTIDASE"/>
    <property type="match status" value="1"/>
</dbReference>
<dbReference type="InterPro" id="IPR032466">
    <property type="entry name" value="Metal_Hydrolase"/>
</dbReference>
<name>A0ABS8PW99_9BACT</name>
<organism evidence="2 3">
    <name type="scientific">Niabella pedocola</name>
    <dbReference type="NCBI Taxonomy" id="1752077"/>
    <lineage>
        <taxon>Bacteria</taxon>
        <taxon>Pseudomonadati</taxon>
        <taxon>Bacteroidota</taxon>
        <taxon>Chitinophagia</taxon>
        <taxon>Chitinophagales</taxon>
        <taxon>Chitinophagaceae</taxon>
        <taxon>Niabella</taxon>
    </lineage>
</organism>
<keyword evidence="3" id="KW-1185">Reference proteome</keyword>
<dbReference type="PANTHER" id="PTHR10443">
    <property type="entry name" value="MICROSOMAL DIPEPTIDASE"/>
    <property type="match status" value="1"/>
</dbReference>
<evidence type="ECO:0000313" key="3">
    <source>
        <dbReference type="Proteomes" id="UP001199816"/>
    </source>
</evidence>
<accession>A0ABS8PW99</accession>
<dbReference type="Pfam" id="PF01244">
    <property type="entry name" value="Peptidase_M19"/>
    <property type="match status" value="1"/>
</dbReference>
<feature type="signal peptide" evidence="1">
    <location>
        <begin position="1"/>
        <end position="23"/>
    </location>
</feature>
<proteinExistence type="predicted"/>
<evidence type="ECO:0000313" key="2">
    <source>
        <dbReference type="EMBL" id="MCD2425349.1"/>
    </source>
</evidence>
<comment type="caution">
    <text evidence="2">The sequence shown here is derived from an EMBL/GenBank/DDBJ whole genome shotgun (WGS) entry which is preliminary data.</text>
</comment>
<gene>
    <name evidence="2" type="ORF">LQ567_21375</name>
</gene>
<dbReference type="SUPFAM" id="SSF51556">
    <property type="entry name" value="Metallo-dependent hydrolases"/>
    <property type="match status" value="1"/>
</dbReference>
<keyword evidence="1" id="KW-0732">Signal</keyword>
<dbReference type="Gene3D" id="3.20.20.140">
    <property type="entry name" value="Metal-dependent hydrolases"/>
    <property type="match status" value="1"/>
</dbReference>
<dbReference type="RefSeq" id="WP_231007815.1">
    <property type="nucleotide sequence ID" value="NZ_JAJNEC010000007.1"/>
</dbReference>
<protein>
    <submittedName>
        <fullName evidence="2">Dipeptidase</fullName>
    </submittedName>
</protein>
<reference evidence="2 3" key="1">
    <citation type="submission" date="2021-11" db="EMBL/GenBank/DDBJ databases">
        <title>Genomic of Niabella pedocola.</title>
        <authorList>
            <person name="Wu T."/>
        </authorList>
    </citation>
    <scope>NUCLEOTIDE SEQUENCE [LARGE SCALE GENOMIC DNA]</scope>
    <source>
        <strain evidence="2 3">JCM 31011</strain>
    </source>
</reference>
<feature type="chain" id="PRO_5046112338" evidence="1">
    <location>
        <begin position="24"/>
        <end position="396"/>
    </location>
</feature>